<keyword evidence="2" id="KW-1185">Reference proteome</keyword>
<name>A0ABU5NDH1_9RICK</name>
<dbReference type="RefSeq" id="WP_322777109.1">
    <property type="nucleotide sequence ID" value="NZ_JARJFB010000095.1"/>
</dbReference>
<reference evidence="1 2" key="1">
    <citation type="submission" date="2023-03" db="EMBL/GenBank/DDBJ databases">
        <title>Host association and intracellularity evolved multiple times independently in the Rickettsiales.</title>
        <authorList>
            <person name="Castelli M."/>
            <person name="Nardi T."/>
            <person name="Gammuto L."/>
            <person name="Bellinzona G."/>
            <person name="Sabaneyeva E."/>
            <person name="Potekhin A."/>
            <person name="Serra V."/>
            <person name="Petroni G."/>
            <person name="Sassera D."/>
        </authorList>
    </citation>
    <scope>NUCLEOTIDE SEQUENCE [LARGE SCALE GENOMIC DNA]</scope>
    <source>
        <strain evidence="1 2">Sr 2-6</strain>
    </source>
</reference>
<gene>
    <name evidence="1" type="ORF">Megvenef_01178</name>
</gene>
<dbReference type="Proteomes" id="UP001291687">
    <property type="component" value="Unassembled WGS sequence"/>
</dbReference>
<accession>A0ABU5NDH1</accession>
<proteinExistence type="predicted"/>
<protein>
    <submittedName>
        <fullName evidence="1">Uncharacterized protein</fullName>
    </submittedName>
</protein>
<evidence type="ECO:0000313" key="1">
    <source>
        <dbReference type="EMBL" id="MEA0971205.1"/>
    </source>
</evidence>
<comment type="caution">
    <text evidence="1">The sequence shown here is derived from an EMBL/GenBank/DDBJ whole genome shotgun (WGS) entry which is preliminary data.</text>
</comment>
<evidence type="ECO:0000313" key="2">
    <source>
        <dbReference type="Proteomes" id="UP001291687"/>
    </source>
</evidence>
<organism evidence="1 2">
    <name type="scientific">Candidatus Megaera venefica</name>
    <dbReference type="NCBI Taxonomy" id="2055910"/>
    <lineage>
        <taxon>Bacteria</taxon>
        <taxon>Pseudomonadati</taxon>
        <taxon>Pseudomonadota</taxon>
        <taxon>Alphaproteobacteria</taxon>
        <taxon>Rickettsiales</taxon>
        <taxon>Rickettsiaceae</taxon>
        <taxon>Candidatus Megaera</taxon>
    </lineage>
</organism>
<sequence>MRYKKKPIVVEAVQFIDCVSDKIQDHFDEYPDWLNEAFKEHTIRLIFADTKHLTIESFAIATKEGEMTITKGNWLI</sequence>
<dbReference type="EMBL" id="JARJFB010000095">
    <property type="protein sequence ID" value="MEA0971205.1"/>
    <property type="molecule type" value="Genomic_DNA"/>
</dbReference>